<proteinExistence type="predicted"/>
<dbReference type="Proteomes" id="UP001234297">
    <property type="component" value="Chromosome 7"/>
</dbReference>
<sequence>MNISGCTPLDVSMEYESGLGRLRTDWALITAGANKVGSIPGRKKTRILKKNHGSWFMEALLVVNILMITVLFQAALNPPGGIWQDTGYENVTLPSTRESSPRHVQVHHYAGQSVMSYVDPLKYKDFFMRNNISLISSMLVIEILLIRCFFNNWFLDLAPVFLTSISVVTIEVLSGLATAVTEDRAWGVSCCSHEDPDLLWPEKLWLEKKKRDDSDGSLASLCFNSKLQSEQKIEIFVCIDLQRESKKSDDSFACRQRIQDSIDSLLSLTGRRGRGCSLGAEPEHGREEKKRTKKGKKGFAAASSSLPEKAFGVSSVPIATCLHCSRRRQRNPVQGFI</sequence>
<reference evidence="1 2" key="1">
    <citation type="journal article" date="2022" name="Hortic Res">
        <title>A haplotype resolved chromosomal level avocado genome allows analysis of novel avocado genes.</title>
        <authorList>
            <person name="Nath O."/>
            <person name="Fletcher S.J."/>
            <person name="Hayward A."/>
            <person name="Shaw L.M."/>
            <person name="Masouleh A.K."/>
            <person name="Furtado A."/>
            <person name="Henry R.J."/>
            <person name="Mitter N."/>
        </authorList>
    </citation>
    <scope>NUCLEOTIDE SEQUENCE [LARGE SCALE GENOMIC DNA]</scope>
    <source>
        <strain evidence="2">cv. Hass</strain>
    </source>
</reference>
<keyword evidence="2" id="KW-1185">Reference proteome</keyword>
<name>A0ACC2L6F4_PERAE</name>
<evidence type="ECO:0000313" key="2">
    <source>
        <dbReference type="Proteomes" id="UP001234297"/>
    </source>
</evidence>
<dbReference type="EMBL" id="CM056815">
    <property type="protein sequence ID" value="KAJ8628930.1"/>
    <property type="molecule type" value="Genomic_DNA"/>
</dbReference>
<evidence type="ECO:0000313" key="1">
    <source>
        <dbReference type="EMBL" id="KAJ8628930.1"/>
    </source>
</evidence>
<protein>
    <submittedName>
        <fullName evidence="1">Uncharacterized protein</fullName>
    </submittedName>
</protein>
<accession>A0ACC2L6F4</accession>
<comment type="caution">
    <text evidence="1">The sequence shown here is derived from an EMBL/GenBank/DDBJ whole genome shotgun (WGS) entry which is preliminary data.</text>
</comment>
<organism evidence="1 2">
    <name type="scientific">Persea americana</name>
    <name type="common">Avocado</name>
    <dbReference type="NCBI Taxonomy" id="3435"/>
    <lineage>
        <taxon>Eukaryota</taxon>
        <taxon>Viridiplantae</taxon>
        <taxon>Streptophyta</taxon>
        <taxon>Embryophyta</taxon>
        <taxon>Tracheophyta</taxon>
        <taxon>Spermatophyta</taxon>
        <taxon>Magnoliopsida</taxon>
        <taxon>Magnoliidae</taxon>
        <taxon>Laurales</taxon>
        <taxon>Lauraceae</taxon>
        <taxon>Persea</taxon>
    </lineage>
</organism>
<gene>
    <name evidence="1" type="ORF">MRB53_022253</name>
</gene>